<reference evidence="2 3" key="1">
    <citation type="submission" date="2018-10" db="EMBL/GenBank/DDBJ databases">
        <authorList>
            <person name="Ekblom R."/>
            <person name="Jareborg N."/>
        </authorList>
    </citation>
    <scope>NUCLEOTIDE SEQUENCE [LARGE SCALE GENOMIC DNA]</scope>
    <source>
        <tissue evidence="2">Muscle</tissue>
    </source>
</reference>
<evidence type="ECO:0000313" key="2">
    <source>
        <dbReference type="EMBL" id="VCW73934.1"/>
    </source>
</evidence>
<accession>A0A9X9LL44</accession>
<comment type="caution">
    <text evidence="2">The sequence shown here is derived from an EMBL/GenBank/DDBJ whole genome shotgun (WGS) entry which is preliminary data.</text>
</comment>
<gene>
    <name evidence="2" type="ORF">BN2614_LOCUS2</name>
</gene>
<feature type="compositionally biased region" description="Polar residues" evidence="1">
    <location>
        <begin position="7"/>
        <end position="18"/>
    </location>
</feature>
<proteinExistence type="predicted"/>
<dbReference type="Proteomes" id="UP000269945">
    <property type="component" value="Unassembled WGS sequence"/>
</dbReference>
<dbReference type="EMBL" id="CYRY02006752">
    <property type="protein sequence ID" value="VCW73934.1"/>
    <property type="molecule type" value="Genomic_DNA"/>
</dbReference>
<dbReference type="AlphaFoldDB" id="A0A9X9LL44"/>
<keyword evidence="3" id="KW-1185">Reference proteome</keyword>
<feature type="region of interest" description="Disordered" evidence="1">
    <location>
        <begin position="1"/>
        <end position="35"/>
    </location>
</feature>
<organism evidence="2 3">
    <name type="scientific">Gulo gulo</name>
    <name type="common">Wolverine</name>
    <name type="synonym">Gluton</name>
    <dbReference type="NCBI Taxonomy" id="48420"/>
    <lineage>
        <taxon>Eukaryota</taxon>
        <taxon>Metazoa</taxon>
        <taxon>Chordata</taxon>
        <taxon>Craniata</taxon>
        <taxon>Vertebrata</taxon>
        <taxon>Euteleostomi</taxon>
        <taxon>Mammalia</taxon>
        <taxon>Eutheria</taxon>
        <taxon>Laurasiatheria</taxon>
        <taxon>Carnivora</taxon>
        <taxon>Caniformia</taxon>
        <taxon>Musteloidea</taxon>
        <taxon>Mustelidae</taxon>
        <taxon>Guloninae</taxon>
        <taxon>Gulo</taxon>
    </lineage>
</organism>
<sequence length="64" mass="7294">MERDSGDSSWWQALNQHSGLEASRPRQRPRTRTQPLVALPREALSVLEEVHTGHADRLLRGHVT</sequence>
<evidence type="ECO:0000313" key="3">
    <source>
        <dbReference type="Proteomes" id="UP000269945"/>
    </source>
</evidence>
<evidence type="ECO:0000256" key="1">
    <source>
        <dbReference type="SAM" id="MobiDB-lite"/>
    </source>
</evidence>
<protein>
    <submittedName>
        <fullName evidence="2">Uncharacterized protein</fullName>
    </submittedName>
</protein>
<name>A0A9X9LL44_GULGU</name>